<name>A0A9P6H310_9MICR</name>
<dbReference type="OrthoDB" id="2190150at2759"/>
<protein>
    <recommendedName>
        <fullName evidence="3">SEP domain-containing protein</fullName>
    </recommendedName>
</protein>
<dbReference type="AlphaFoldDB" id="A0A9P6H310"/>
<evidence type="ECO:0000313" key="1">
    <source>
        <dbReference type="EMBL" id="KAF9764588.1"/>
    </source>
</evidence>
<dbReference type="Proteomes" id="UP000740883">
    <property type="component" value="Unassembled WGS sequence"/>
</dbReference>
<keyword evidence="2" id="KW-1185">Reference proteome</keyword>
<comment type="caution">
    <text evidence="1">The sequence shown here is derived from an EMBL/GenBank/DDBJ whole genome shotgun (WGS) entry which is preliminary data.</text>
</comment>
<dbReference type="EMBL" id="SBJO01000015">
    <property type="protein sequence ID" value="KAF9764588.1"/>
    <property type="molecule type" value="Genomic_DNA"/>
</dbReference>
<reference evidence="1 2" key="1">
    <citation type="journal article" date="2020" name="Genome Biol. Evol.">
        <title>Comparative genomics of strictly vertically transmitted, feminizing microsporidia endosymbionts of amphipod crustaceans.</title>
        <authorList>
            <person name="Cormier A."/>
            <person name="Chebbi M.A."/>
            <person name="Giraud I."/>
            <person name="Wattier R."/>
            <person name="Teixeira M."/>
            <person name="Gilbert C."/>
            <person name="Rigaud T."/>
            <person name="Cordaux R."/>
        </authorList>
    </citation>
    <scope>NUCLEOTIDE SEQUENCE [LARGE SCALE GENOMIC DNA]</scope>
    <source>
        <strain evidence="1 2">Ou3-Ou53</strain>
    </source>
</reference>
<dbReference type="InterPro" id="IPR009060">
    <property type="entry name" value="UBA-like_sf"/>
</dbReference>
<sequence>MDSKKRIRKIIERTNCTYDQAVEADKACGGNVEEAISILNKKGNELYVGGGSSGLAVDSGPKKDTIVGYKNGLLVNNKFYDYSDPNNLRLKEMLKNNEFDREILEHNSENDEAEVIYKDATNETYKEETKKETPRKTYENNKKHSLNFEEDLKIDCPDELILSEEKDVIFKVMIGNKRVTVKMSNSNSVQDFYREMKKYSQKEVILVKRGTPVDDKSVAMDLKNSMFMLYERK</sequence>
<organism evidence="1 2">
    <name type="scientific">Nosema granulosis</name>
    <dbReference type="NCBI Taxonomy" id="83296"/>
    <lineage>
        <taxon>Eukaryota</taxon>
        <taxon>Fungi</taxon>
        <taxon>Fungi incertae sedis</taxon>
        <taxon>Microsporidia</taxon>
        <taxon>Nosematidae</taxon>
        <taxon>Nosema</taxon>
    </lineage>
</organism>
<accession>A0A9P6H310</accession>
<evidence type="ECO:0008006" key="3">
    <source>
        <dbReference type="Google" id="ProtNLM"/>
    </source>
</evidence>
<gene>
    <name evidence="1" type="ORF">NGRA_0435</name>
</gene>
<proteinExistence type="predicted"/>
<evidence type="ECO:0000313" key="2">
    <source>
        <dbReference type="Proteomes" id="UP000740883"/>
    </source>
</evidence>
<dbReference type="SUPFAM" id="SSF46934">
    <property type="entry name" value="UBA-like"/>
    <property type="match status" value="1"/>
</dbReference>